<dbReference type="PROSITE" id="PS50003">
    <property type="entry name" value="PH_DOMAIN"/>
    <property type="match status" value="1"/>
</dbReference>
<evidence type="ECO:0000256" key="14">
    <source>
        <dbReference type="SAM" id="MobiDB-lite"/>
    </source>
</evidence>
<dbReference type="GO" id="GO:0005840">
    <property type="term" value="C:ribosome"/>
    <property type="evidence" value="ECO:0007669"/>
    <property type="project" value="UniProtKB-KW"/>
</dbReference>
<keyword evidence="10" id="KW-0687">Ribonucleoprotein</keyword>
<dbReference type="AlphaFoldDB" id="A0A4S2KSI1"/>
<dbReference type="PROSITE" id="PS50297">
    <property type="entry name" value="ANK_REP_REGION"/>
    <property type="match status" value="1"/>
</dbReference>
<evidence type="ECO:0000256" key="13">
    <source>
        <dbReference type="PROSITE-ProRule" id="PRU00288"/>
    </source>
</evidence>
<evidence type="ECO:0000256" key="11">
    <source>
        <dbReference type="PROSITE-ProRule" id="PRU00023"/>
    </source>
</evidence>
<dbReference type="InterPro" id="IPR002110">
    <property type="entry name" value="Ankyrin_rpt"/>
</dbReference>
<evidence type="ECO:0000256" key="3">
    <source>
        <dbReference type="ARBA" id="ARBA00022443"/>
    </source>
</evidence>
<dbReference type="InterPro" id="IPR037844">
    <property type="entry name" value="PH_ASAP"/>
</dbReference>
<evidence type="ECO:0000259" key="16">
    <source>
        <dbReference type="PROSITE" id="PS50003"/>
    </source>
</evidence>
<evidence type="ECO:0000256" key="9">
    <source>
        <dbReference type="ARBA" id="ARBA00023043"/>
    </source>
</evidence>
<feature type="domain" description="SH3" evidence="15">
    <location>
        <begin position="1127"/>
        <end position="1191"/>
    </location>
</feature>
<comment type="caution">
    <text evidence="18">The sequence shown here is derived from an EMBL/GenBank/DDBJ whole genome shotgun (WGS) entry which is preliminary data.</text>
</comment>
<dbReference type="CDD" id="cd07604">
    <property type="entry name" value="BAR_ASAPs"/>
    <property type="match status" value="1"/>
</dbReference>
<dbReference type="InterPro" id="IPR001452">
    <property type="entry name" value="SH3_domain"/>
</dbReference>
<feature type="compositionally biased region" description="Polar residues" evidence="14">
    <location>
        <begin position="931"/>
        <end position="956"/>
    </location>
</feature>
<dbReference type="SMART" id="SM00233">
    <property type="entry name" value="PH"/>
    <property type="match status" value="1"/>
</dbReference>
<feature type="repeat" description="ANK" evidence="11">
    <location>
        <begin position="808"/>
        <end position="840"/>
    </location>
</feature>
<dbReference type="SUPFAM" id="SSF48403">
    <property type="entry name" value="Ankyrin repeat"/>
    <property type="match status" value="1"/>
</dbReference>
<protein>
    <submittedName>
        <fullName evidence="18">Arf-GAP with SH3 domain, ANK repeat and PH domain-containing protein 2</fullName>
    </submittedName>
</protein>
<dbReference type="SMART" id="SM00326">
    <property type="entry name" value="SH3"/>
    <property type="match status" value="1"/>
</dbReference>
<dbReference type="InterPro" id="IPR011993">
    <property type="entry name" value="PH-like_dom_sf"/>
</dbReference>
<dbReference type="InterPro" id="IPR037278">
    <property type="entry name" value="ARFGAP/RecO"/>
</dbReference>
<evidence type="ECO:0000256" key="7">
    <source>
        <dbReference type="ARBA" id="ARBA00022833"/>
    </source>
</evidence>
<dbReference type="Pfam" id="PF00169">
    <property type="entry name" value="PH"/>
    <property type="match status" value="1"/>
</dbReference>
<sequence length="1191" mass="132447">MNRMQQHFTPVISANGQWQDVPKLAVLIEKMPSVTLKDVDQQKFVKAFAAFLKKTGKMRVPEWVDIVKTAKFKELAPYDPDWFYIRCAALVRHIYIRSPIGVGAVTKVFGGRKRNGTHPSHFCRSAGGVARKALQSLEQLKLIEKAPLGGRKLTSQGRRDLDRIAAQVKAKSKKQLKLQEIVITAGGKMPGLIAVSEFVEETREDYNSPTTSTFVSRMPQCRQTITSLEETLDFDRDGLTKLKKAIKAIHNSGNAHVDNEVYLGRALERLGDAALKEQEPDIGAAFLKFAVVTKELSALMKTLMQNINNIVMFPLDSVLKGDLRGVKGDLKRPFEKAWKDYEAKYAKIEKEKKQHAKEAGLIRTEVTPAEIADEMEKERRLFQLQMCEYLIKVNEIKTKKGIELLQHLVEYYHAQTNYFQDGLKTIEHFGSYVADLSVKLQKIRQTQDEERRRLTELRSLLRSSGCDKELNANANAGYSLHQLQGDKQHGVTRSGHLLKKSEGKMRRVWQKRRCAVQAEGYLDICHADENKPPTRVNLLTCQIKLVPDDKRGFDLISYNRTYHFQAEDEADQRAWMSVLVNCKERALLRAFDASGKAEAGSGNPSLVELQQAVIRCVMRLPGNDQCCDCSSQNDATWLSTNFGIIVCIECSGIHRDLGVHISRIQSLTLDNVGTAQLLLARHMTNQAFNEVMEATLRHNLKPSPTSTMEERYEFIRAKYVDKRYVMNTCADERDLLSDLEHAVNNRDLQQLLQVYAENVDLAAPLPTSDVGETALHLAILREMGSSLHIVDFLVQNMPSGGIDRATIDGETALHLSARHDRAEAMKLLLRAGADPSLRNKQDKTPLDIAQEVGHHTCKELLSHALQRQKTLFDNVNIDWNLSHDEGSTDFSDDETIIEDRNGCLTPEKKSRSRPPSYAGGGGTGSGDSPVTLRSRSSTCDSLQSGSSPSASTNRQQMPPPPPPQARKPVAVPTPMAPDISVNIHGSLKKRVAPPPPPAGNSVASGVVLPSSHYGTLPSLATSTHSRTTSEPILAGHTLHTLPHTLNTLNSQHHKRSPSGDSSTGYGMDKGNSSTLQRPRNPPPPAPSSVTTRLSNGRSSESLSSMCSDHGLGNPIPPPRKPTSSTLSGLRRCRALYDCEADNEDELSFREGEVIIVTNEQTDDDNWMEGALERAPERRGMFPISFVHMLQD</sequence>
<dbReference type="CDD" id="cd13251">
    <property type="entry name" value="PH_ASAP"/>
    <property type="match status" value="1"/>
</dbReference>
<evidence type="ECO:0000313" key="19">
    <source>
        <dbReference type="Proteomes" id="UP000310200"/>
    </source>
</evidence>
<dbReference type="SUPFAM" id="SSF103657">
    <property type="entry name" value="BAR/IMD domain-like"/>
    <property type="match status" value="1"/>
</dbReference>
<dbReference type="Pfam" id="PF01412">
    <property type="entry name" value="ArfGap"/>
    <property type="match status" value="1"/>
</dbReference>
<dbReference type="SUPFAM" id="SSF50044">
    <property type="entry name" value="SH3-domain"/>
    <property type="match status" value="1"/>
</dbReference>
<evidence type="ECO:0000256" key="5">
    <source>
        <dbReference type="ARBA" id="ARBA00022723"/>
    </source>
</evidence>
<gene>
    <name evidence="18" type="ORF">DBV15_00516</name>
</gene>
<dbReference type="InterPro" id="IPR001164">
    <property type="entry name" value="ArfGAP_dom"/>
</dbReference>
<dbReference type="GO" id="GO:0002181">
    <property type="term" value="P:cytoplasmic translation"/>
    <property type="evidence" value="ECO:0007669"/>
    <property type="project" value="UniProtKB-ARBA"/>
</dbReference>
<dbReference type="Gene3D" id="1.10.220.150">
    <property type="entry name" value="Arf GTPase activating protein"/>
    <property type="match status" value="1"/>
</dbReference>
<dbReference type="Pfam" id="PF12796">
    <property type="entry name" value="Ank_2"/>
    <property type="match status" value="1"/>
</dbReference>
<keyword evidence="7" id="KW-0862">Zinc</keyword>
<name>A0A4S2KSI1_9HYME</name>
<evidence type="ECO:0000256" key="10">
    <source>
        <dbReference type="ARBA" id="ARBA00023274"/>
    </source>
</evidence>
<keyword evidence="5" id="KW-0479">Metal-binding</keyword>
<keyword evidence="8" id="KW-0689">Ribosomal protein</keyword>
<comment type="subcellular location">
    <subcellularLocation>
        <location evidence="1">Cytoplasm</location>
    </subcellularLocation>
</comment>
<dbReference type="SUPFAM" id="SSF57863">
    <property type="entry name" value="ArfGap/RecO-like zinc finger"/>
    <property type="match status" value="1"/>
</dbReference>
<dbReference type="InterPro" id="IPR004148">
    <property type="entry name" value="BAR_dom"/>
</dbReference>
<keyword evidence="3 12" id="KW-0728">SH3 domain</keyword>
<keyword evidence="19" id="KW-1185">Reference proteome</keyword>
<evidence type="ECO:0000256" key="4">
    <source>
        <dbReference type="ARBA" id="ARBA00022490"/>
    </source>
</evidence>
<evidence type="ECO:0000256" key="6">
    <source>
        <dbReference type="ARBA" id="ARBA00022737"/>
    </source>
</evidence>
<feature type="domain" description="PH" evidence="16">
    <location>
        <begin position="490"/>
        <end position="584"/>
    </location>
</feature>
<dbReference type="PRINTS" id="PR00405">
    <property type="entry name" value="REVINTRACTNG"/>
</dbReference>
<dbReference type="InterPro" id="IPR036028">
    <property type="entry name" value="SH3-like_dom_sf"/>
</dbReference>
<feature type="region of interest" description="Disordered" evidence="14">
    <location>
        <begin position="1047"/>
        <end position="1127"/>
    </location>
</feature>
<comment type="similarity">
    <text evidence="2">Belongs to the eukaryotic ribosomal protein eS19 family.</text>
</comment>
<dbReference type="Pfam" id="PF00018">
    <property type="entry name" value="SH3_1"/>
    <property type="match status" value="1"/>
</dbReference>
<dbReference type="PROSITE" id="PS50002">
    <property type="entry name" value="SH3"/>
    <property type="match status" value="1"/>
</dbReference>
<dbReference type="Gene3D" id="1.25.40.20">
    <property type="entry name" value="Ankyrin repeat-containing domain"/>
    <property type="match status" value="1"/>
</dbReference>
<dbReference type="SMART" id="SM00105">
    <property type="entry name" value="ArfGap"/>
    <property type="match status" value="1"/>
</dbReference>
<dbReference type="PRINTS" id="PR00452">
    <property type="entry name" value="SH3DOMAIN"/>
</dbReference>
<dbReference type="Gene3D" id="1.25.40.950">
    <property type="match status" value="1"/>
</dbReference>
<dbReference type="PROSITE" id="PS00628">
    <property type="entry name" value="RIBOSOMAL_S19E"/>
    <property type="match status" value="1"/>
</dbReference>
<keyword evidence="6" id="KW-0677">Repeat</keyword>
<keyword evidence="13" id="KW-0863">Zinc-finger</keyword>
<dbReference type="SUPFAM" id="SSF46785">
    <property type="entry name" value="Winged helix' DNA-binding domain"/>
    <property type="match status" value="1"/>
</dbReference>
<dbReference type="InterPro" id="IPR001849">
    <property type="entry name" value="PH_domain"/>
</dbReference>
<dbReference type="InterPro" id="IPR036770">
    <property type="entry name" value="Ankyrin_rpt-contain_sf"/>
</dbReference>
<dbReference type="Gene3D" id="1.20.1270.60">
    <property type="entry name" value="Arfaptin homology (AH) domain/BAR domain"/>
    <property type="match status" value="1"/>
</dbReference>
<dbReference type="InterPro" id="IPR035836">
    <property type="entry name" value="ASAP1-like_SH3"/>
</dbReference>
<keyword evidence="4" id="KW-0963">Cytoplasm</keyword>
<evidence type="ECO:0000259" key="15">
    <source>
        <dbReference type="PROSITE" id="PS50002"/>
    </source>
</evidence>
<dbReference type="PROSITE" id="PS50088">
    <property type="entry name" value="ANK_REPEAT"/>
    <property type="match status" value="1"/>
</dbReference>
<organism evidence="18 19">
    <name type="scientific">Temnothorax longispinosus</name>
    <dbReference type="NCBI Taxonomy" id="300112"/>
    <lineage>
        <taxon>Eukaryota</taxon>
        <taxon>Metazoa</taxon>
        <taxon>Ecdysozoa</taxon>
        <taxon>Arthropoda</taxon>
        <taxon>Hexapoda</taxon>
        <taxon>Insecta</taxon>
        <taxon>Pterygota</taxon>
        <taxon>Neoptera</taxon>
        <taxon>Endopterygota</taxon>
        <taxon>Hymenoptera</taxon>
        <taxon>Apocrita</taxon>
        <taxon>Aculeata</taxon>
        <taxon>Formicoidea</taxon>
        <taxon>Formicidae</taxon>
        <taxon>Myrmicinae</taxon>
        <taxon>Temnothorax</taxon>
    </lineage>
</organism>
<dbReference type="InterPro" id="IPR001266">
    <property type="entry name" value="Ribosomal_eS19"/>
</dbReference>
<dbReference type="GO" id="GO:1990904">
    <property type="term" value="C:ribonucleoprotein complex"/>
    <property type="evidence" value="ECO:0007669"/>
    <property type="project" value="UniProtKB-KW"/>
</dbReference>
<evidence type="ECO:0000313" key="18">
    <source>
        <dbReference type="EMBL" id="TGZ52953.1"/>
    </source>
</evidence>
<dbReference type="FunFam" id="1.20.1270.60:FF:000036">
    <property type="entry name" value="Arf-GAP with SH3 domain, ANK repeat and PH domain-containing protein 3"/>
    <property type="match status" value="1"/>
</dbReference>
<dbReference type="Gene3D" id="2.30.29.30">
    <property type="entry name" value="Pleckstrin-homology domain (PH domain)/Phosphotyrosine-binding domain (PTB)"/>
    <property type="match status" value="1"/>
</dbReference>
<evidence type="ECO:0000256" key="8">
    <source>
        <dbReference type="ARBA" id="ARBA00022980"/>
    </source>
</evidence>
<dbReference type="GO" id="GO:0005737">
    <property type="term" value="C:cytoplasm"/>
    <property type="evidence" value="ECO:0007669"/>
    <property type="project" value="UniProtKB-SubCell"/>
</dbReference>
<dbReference type="Gene3D" id="1.10.10.10">
    <property type="entry name" value="Winged helix-like DNA-binding domain superfamily/Winged helix DNA-binding domain"/>
    <property type="match status" value="1"/>
</dbReference>
<dbReference type="FunFam" id="2.30.29.30:FF:000322">
    <property type="entry name" value="Uncharacterized protein, isoform B"/>
    <property type="match status" value="1"/>
</dbReference>
<dbReference type="Pfam" id="PF01090">
    <property type="entry name" value="Ribosomal_S19e"/>
    <property type="match status" value="1"/>
</dbReference>
<dbReference type="InterPro" id="IPR036388">
    <property type="entry name" value="WH-like_DNA-bd_sf"/>
</dbReference>
<keyword evidence="9 11" id="KW-0040">ANK repeat</keyword>
<evidence type="ECO:0000256" key="2">
    <source>
        <dbReference type="ARBA" id="ARBA00010014"/>
    </source>
</evidence>
<dbReference type="InterPro" id="IPR038508">
    <property type="entry name" value="ArfGAP_dom_sf"/>
</dbReference>
<dbReference type="GO" id="GO:0003735">
    <property type="term" value="F:structural constituent of ribosome"/>
    <property type="evidence" value="ECO:0007669"/>
    <property type="project" value="InterPro"/>
</dbReference>
<proteinExistence type="inferred from homology"/>
<dbReference type="PANTHER" id="PTHR45854">
    <property type="entry name" value="ASAP FAMILY MEMBER"/>
    <property type="match status" value="1"/>
</dbReference>
<dbReference type="EMBL" id="QBLH01001127">
    <property type="protein sequence ID" value="TGZ52953.1"/>
    <property type="molecule type" value="Genomic_DNA"/>
</dbReference>
<feature type="region of interest" description="Disordered" evidence="14">
    <location>
        <begin position="901"/>
        <end position="980"/>
    </location>
</feature>
<dbReference type="Gene3D" id="2.30.30.40">
    <property type="entry name" value="SH3 Domains"/>
    <property type="match status" value="1"/>
</dbReference>
<dbReference type="FunFam" id="1.10.10.10:FF:000118">
    <property type="entry name" value="40S ribosomal protein S19"/>
    <property type="match status" value="1"/>
</dbReference>
<evidence type="ECO:0000256" key="12">
    <source>
        <dbReference type="PROSITE-ProRule" id="PRU00192"/>
    </source>
</evidence>
<reference evidence="18 19" key="1">
    <citation type="journal article" date="2019" name="Philos. Trans. R. Soc. Lond., B, Biol. Sci.">
        <title>Ant behaviour and brain gene expression of defending hosts depend on the ecological success of the intruding social parasite.</title>
        <authorList>
            <person name="Kaur R."/>
            <person name="Stoldt M."/>
            <person name="Jongepier E."/>
            <person name="Feldmeyer B."/>
            <person name="Menzel F."/>
            <person name="Bornberg-Bauer E."/>
            <person name="Foitzik S."/>
        </authorList>
    </citation>
    <scope>NUCLEOTIDE SEQUENCE [LARGE SCALE GENOMIC DNA]</scope>
    <source>
        <tissue evidence="18">Whole body</tissue>
    </source>
</reference>
<dbReference type="SMART" id="SM00248">
    <property type="entry name" value="ANK"/>
    <property type="match status" value="2"/>
</dbReference>
<dbReference type="GO" id="GO:0008270">
    <property type="term" value="F:zinc ion binding"/>
    <property type="evidence" value="ECO:0007669"/>
    <property type="project" value="UniProtKB-KW"/>
</dbReference>
<dbReference type="PROSITE" id="PS50115">
    <property type="entry name" value="ARFGAP"/>
    <property type="match status" value="1"/>
</dbReference>
<accession>A0A4S2KSI1</accession>
<dbReference type="InterPro" id="IPR043593">
    <property type="entry name" value="ASAP"/>
</dbReference>
<dbReference type="SMART" id="SM01413">
    <property type="entry name" value="Ribosomal_S19e"/>
    <property type="match status" value="1"/>
</dbReference>
<dbReference type="GO" id="GO:0005096">
    <property type="term" value="F:GTPase activator activity"/>
    <property type="evidence" value="ECO:0007669"/>
    <property type="project" value="InterPro"/>
</dbReference>
<dbReference type="InterPro" id="IPR018277">
    <property type="entry name" value="Ribosomal_eS19_CS"/>
</dbReference>
<dbReference type="InterPro" id="IPR036390">
    <property type="entry name" value="WH_DNA-bd_sf"/>
</dbReference>
<dbReference type="InterPro" id="IPR027267">
    <property type="entry name" value="AH/BAR_dom_sf"/>
</dbReference>
<dbReference type="SUPFAM" id="SSF50729">
    <property type="entry name" value="PH domain-like"/>
    <property type="match status" value="1"/>
</dbReference>
<dbReference type="Pfam" id="PF16746">
    <property type="entry name" value="BAR_3"/>
    <property type="match status" value="1"/>
</dbReference>
<dbReference type="CDD" id="cd08834">
    <property type="entry name" value="ArfGap_ASAP"/>
    <property type="match status" value="1"/>
</dbReference>
<evidence type="ECO:0000259" key="17">
    <source>
        <dbReference type="PROSITE" id="PS50115"/>
    </source>
</evidence>
<dbReference type="Proteomes" id="UP000310200">
    <property type="component" value="Unassembled WGS sequence"/>
</dbReference>
<evidence type="ECO:0000256" key="1">
    <source>
        <dbReference type="ARBA" id="ARBA00004496"/>
    </source>
</evidence>
<feature type="domain" description="Arf-GAP" evidence="17">
    <location>
        <begin position="611"/>
        <end position="732"/>
    </location>
</feature>
<dbReference type="CDD" id="cd11821">
    <property type="entry name" value="SH3_ASAP"/>
    <property type="match status" value="1"/>
</dbReference>
<feature type="compositionally biased region" description="Low complexity" evidence="14">
    <location>
        <begin position="1087"/>
        <end position="1104"/>
    </location>
</feature>
<dbReference type="PANTHER" id="PTHR45854:SF3">
    <property type="entry name" value="ARFGAP WITH SH3 DOMAIN, ANK REPEAT AND PH DOMAIN-CONTAINING PROTEIN"/>
    <property type="match status" value="1"/>
</dbReference>
<dbReference type="STRING" id="300112.A0A4S2KSI1"/>